<evidence type="ECO:0000256" key="5">
    <source>
        <dbReference type="ARBA" id="ARBA00022833"/>
    </source>
</evidence>
<sequence length="762" mass="84797">FEHSNSAETSQKNNCRFSFLLTRSPSHMSRNDTSLQPLSSNAVSAKELARCLGLVKKRPSFSTSRSKGQEKEKKPSQYFTYLIVLDFESTCWKDKKMNYGPEIIEFPAVLLNTSTGEMESEFHMFVQPSEHARLSEFCTELTGITQTQVDEGVPVGTCLMLFGRWLQEMREKKGFKFPCDQMLNKDENKPTENLTKWCTFVTWSDWDLGTCLKNECYRKQLRVPHPLRSWIDLRATYKNFYSRKPQGLAGALQDLGIQFAGREHSGLDDARNTARLAWRMVSDGCIMQITKSTDGAVEKLWNLVTMKPGLSQNNLKANGTGEFHTSNQSDLMSEDMQVLHNKHHTRPSKNSTVETSVNKSLDFGDFQAQNQCRNGTRQEVTVKSEIKEPRSVQIPGNRLTNHHVKPSKSCTEETNVSEILSFGKAQEECHDVHVHGTRQSITVKRELTGARADQCPENKMTNLREKSLVWGAVKSGNNSEANGQNKRRASVSSVGKGIPFGNCDGVCATPKKTSKSLITPATCLSSLNKRARGCCDGLFKSELQSCSTQGFLVKRGLAKQTLSYHQHTPLGSHNQRVFPGTGQKDCTSCNQPCKASNIEPQNVNTPLFRLPTNHSLIEERHLVEGLKNNKSITVASNNTGITAINKPMAKAATVVTIPSSIYLNKPCTTPIRKFPSFNPPLNGNVNSPVTTPVACFNGGGITPPLCHCGRRTWRRAVINPGPNQGRAFFTCSFGHGRTTSGANADKNKSKSGCKFFRWEVRL</sequence>
<name>A0ABN8RA48_9CNID</name>
<comment type="caution">
    <text evidence="9">The sequence shown here is derived from an EMBL/GenBank/DDBJ whole genome shotgun (WGS) entry which is preliminary data.</text>
</comment>
<proteinExistence type="predicted"/>
<evidence type="ECO:0000256" key="2">
    <source>
        <dbReference type="ARBA" id="ARBA00022723"/>
    </source>
</evidence>
<dbReference type="CDD" id="cd06133">
    <property type="entry name" value="ERI-1_3'hExo_like"/>
    <property type="match status" value="1"/>
</dbReference>
<evidence type="ECO:0000256" key="3">
    <source>
        <dbReference type="ARBA" id="ARBA00022771"/>
    </source>
</evidence>
<protein>
    <recommendedName>
        <fullName evidence="8">GRF-type domain-containing protein</fullName>
    </recommendedName>
</protein>
<dbReference type="PANTHER" id="PTHR23044:SF61">
    <property type="entry name" value="3'-5' EXORIBONUCLEASE 1-RELATED"/>
    <property type="match status" value="1"/>
</dbReference>
<dbReference type="Proteomes" id="UP001159405">
    <property type="component" value="Unassembled WGS sequence"/>
</dbReference>
<keyword evidence="5" id="KW-0862">Zinc</keyword>
<evidence type="ECO:0000256" key="4">
    <source>
        <dbReference type="ARBA" id="ARBA00022801"/>
    </source>
</evidence>
<dbReference type="Gene3D" id="3.30.420.10">
    <property type="entry name" value="Ribonuclease H-like superfamily/Ribonuclease H"/>
    <property type="match status" value="1"/>
</dbReference>
<dbReference type="InterPro" id="IPR013520">
    <property type="entry name" value="Ribonucl_H"/>
</dbReference>
<evidence type="ECO:0000313" key="9">
    <source>
        <dbReference type="EMBL" id="CAH3174757.1"/>
    </source>
</evidence>
<keyword evidence="2" id="KW-0479">Metal-binding</keyword>
<evidence type="ECO:0000259" key="8">
    <source>
        <dbReference type="PROSITE" id="PS51999"/>
    </source>
</evidence>
<keyword evidence="10" id="KW-1185">Reference proteome</keyword>
<dbReference type="Pfam" id="PF00929">
    <property type="entry name" value="RNase_T"/>
    <property type="match status" value="2"/>
</dbReference>
<evidence type="ECO:0000313" key="10">
    <source>
        <dbReference type="Proteomes" id="UP001159405"/>
    </source>
</evidence>
<evidence type="ECO:0000256" key="6">
    <source>
        <dbReference type="ARBA" id="ARBA00022839"/>
    </source>
</evidence>
<feature type="domain" description="GRF-type" evidence="8">
    <location>
        <begin position="706"/>
        <end position="762"/>
    </location>
</feature>
<dbReference type="PANTHER" id="PTHR23044">
    <property type="entry name" value="3'-5' EXONUCLEASE ERI1-RELATED"/>
    <property type="match status" value="1"/>
</dbReference>
<accession>A0ABN8RA48</accession>
<dbReference type="PROSITE" id="PS51999">
    <property type="entry name" value="ZF_GRF"/>
    <property type="match status" value="1"/>
</dbReference>
<keyword evidence="6" id="KW-0269">Exonuclease</keyword>
<keyword evidence="3 7" id="KW-0863">Zinc-finger</keyword>
<keyword evidence="1" id="KW-0540">Nuclease</keyword>
<organism evidence="9 10">
    <name type="scientific">Porites lobata</name>
    <dbReference type="NCBI Taxonomy" id="104759"/>
    <lineage>
        <taxon>Eukaryota</taxon>
        <taxon>Metazoa</taxon>
        <taxon>Cnidaria</taxon>
        <taxon>Anthozoa</taxon>
        <taxon>Hexacorallia</taxon>
        <taxon>Scleractinia</taxon>
        <taxon>Fungiina</taxon>
        <taxon>Poritidae</taxon>
        <taxon>Porites</taxon>
    </lineage>
</organism>
<dbReference type="InterPro" id="IPR010666">
    <property type="entry name" value="Znf_GRF"/>
</dbReference>
<dbReference type="SUPFAM" id="SSF53098">
    <property type="entry name" value="Ribonuclease H-like"/>
    <property type="match status" value="1"/>
</dbReference>
<dbReference type="InterPro" id="IPR036397">
    <property type="entry name" value="RNaseH_sf"/>
</dbReference>
<keyword evidence="4" id="KW-0378">Hydrolase</keyword>
<dbReference type="InterPro" id="IPR012337">
    <property type="entry name" value="RNaseH-like_sf"/>
</dbReference>
<dbReference type="InterPro" id="IPR047201">
    <property type="entry name" value="ERI-1_3'hExo-like"/>
</dbReference>
<reference evidence="9 10" key="1">
    <citation type="submission" date="2022-05" db="EMBL/GenBank/DDBJ databases">
        <authorList>
            <consortium name="Genoscope - CEA"/>
            <person name="William W."/>
        </authorList>
    </citation>
    <scope>NUCLEOTIDE SEQUENCE [LARGE SCALE GENOMIC DNA]</scope>
</reference>
<feature type="non-terminal residue" evidence="9">
    <location>
        <position position="1"/>
    </location>
</feature>
<evidence type="ECO:0000256" key="1">
    <source>
        <dbReference type="ARBA" id="ARBA00022722"/>
    </source>
</evidence>
<dbReference type="EMBL" id="CALNXK010000193">
    <property type="protein sequence ID" value="CAH3174757.1"/>
    <property type="molecule type" value="Genomic_DNA"/>
</dbReference>
<evidence type="ECO:0000256" key="7">
    <source>
        <dbReference type="PROSITE-ProRule" id="PRU01343"/>
    </source>
</evidence>
<dbReference type="InterPro" id="IPR051274">
    <property type="entry name" value="3-5_Exoribonuclease"/>
</dbReference>
<dbReference type="Pfam" id="PF06839">
    <property type="entry name" value="Zn_ribbon_GRF"/>
    <property type="match status" value="1"/>
</dbReference>
<gene>
    <name evidence="9" type="ORF">PLOB_00015411</name>
</gene>
<dbReference type="SMART" id="SM00479">
    <property type="entry name" value="EXOIII"/>
    <property type="match status" value="1"/>
</dbReference>